<dbReference type="RefSeq" id="WP_000333210.1">
    <property type="nucleotide sequence ID" value="NZ_ARXZ02000040.1"/>
</dbReference>
<sequence length="55" mass="6306">MCEHKYQVLGSETQTFFADGGQVAIDVSATFFYEKCLDIQYREERINPGVIEVND</sequence>
<dbReference type="AlphaFoldDB" id="A0AAN4HCF0"/>
<dbReference type="EMBL" id="ARXZ02000040">
    <property type="protein sequence ID" value="ERH97184.1"/>
    <property type="molecule type" value="Genomic_DNA"/>
</dbReference>
<proteinExistence type="predicted"/>
<organism evidence="1 2">
    <name type="scientific">Bacillus thuringiensis T01-328</name>
    <dbReference type="NCBI Taxonomy" id="1324966"/>
    <lineage>
        <taxon>Bacteria</taxon>
        <taxon>Bacillati</taxon>
        <taxon>Bacillota</taxon>
        <taxon>Bacilli</taxon>
        <taxon>Bacillales</taxon>
        <taxon>Bacillaceae</taxon>
        <taxon>Bacillus</taxon>
        <taxon>Bacillus cereus group</taxon>
    </lineage>
</organism>
<reference evidence="1 2" key="1">
    <citation type="journal article" date="2013" name="Genome Announc.">
        <title>Draft Genome Sequence of Bacillus thuringiensis var. thuringiensis Strain T01-328, a Brazilian Isolate That Produces a Soluble Pesticide Protein, Cry1Ia.</title>
        <authorList>
            <person name="Varani A.M."/>
            <person name="Lemos M.V."/>
            <person name="Fernandes C.C."/>
            <person name="Lemos E.G."/>
            <person name="Alves E.C."/>
            <person name="Desiderio J.A."/>
        </authorList>
    </citation>
    <scope>NUCLEOTIDE SEQUENCE [LARGE SCALE GENOMIC DNA]</scope>
    <source>
        <strain evidence="1 2">T01-328</strain>
    </source>
</reference>
<accession>A0AAN4HCF0</accession>
<comment type="caution">
    <text evidence="1">The sequence shown here is derived from an EMBL/GenBank/DDBJ whole genome shotgun (WGS) entry which is preliminary data.</text>
</comment>
<protein>
    <submittedName>
        <fullName evidence="1">Uncharacterized protein</fullName>
    </submittedName>
</protein>
<name>A0AAN4HCF0_BACTU</name>
<dbReference type="GeneID" id="67470995"/>
<evidence type="ECO:0000313" key="1">
    <source>
        <dbReference type="EMBL" id="ERH97184.1"/>
    </source>
</evidence>
<dbReference type="Proteomes" id="UP000013487">
    <property type="component" value="Unassembled WGS sequence"/>
</dbReference>
<evidence type="ECO:0000313" key="2">
    <source>
        <dbReference type="Proteomes" id="UP000013487"/>
    </source>
</evidence>
<gene>
    <name evidence="1" type="ORF">BTCBT_006690</name>
</gene>